<dbReference type="EMBL" id="JAXRVB010000009">
    <property type="protein sequence ID" value="MDZ5764926.1"/>
    <property type="molecule type" value="Genomic_DNA"/>
</dbReference>
<protein>
    <submittedName>
        <fullName evidence="1">Uncharacterized protein</fullName>
    </submittedName>
</protein>
<proteinExistence type="predicted"/>
<dbReference type="RefSeq" id="WP_143567709.1">
    <property type="nucleotide sequence ID" value="NZ_JAKJQX010000026.1"/>
</dbReference>
<gene>
    <name evidence="1" type="ORF">U4I38_10630</name>
</gene>
<name>A0AAJ2WJN0_STEMA</name>
<evidence type="ECO:0000313" key="1">
    <source>
        <dbReference type="EMBL" id="MDZ5764926.1"/>
    </source>
</evidence>
<sequence>MNAVDPGKLIRPIYEWMAAQRFDQEREFTAADATRGIGLAPFQSRIVDGVLRTIASDQVLSECDKKYRLTKEGEQRVYPGAIWENVAEVVFDLKNYMLTIRPTSLFELQEYMVEVPQRLNPRQEAVLDQAIALLVKEEFWTLVGPGTYSLTETLT</sequence>
<reference evidence="1" key="1">
    <citation type="submission" date="2023-12" db="EMBL/GenBank/DDBJ databases">
        <title>'Antibacterial potential of Stenotrophomonas maltophilia cystic fibrosis isolates' (manuscript under preparation).</title>
        <authorList>
            <person name="Crisan C.V."/>
            <person name="Pettis M."/>
            <person name="Goldberg J.B."/>
        </authorList>
    </citation>
    <scope>NUCLEOTIDE SEQUENCE</scope>
    <source>
        <strain evidence="1">CCV129</strain>
    </source>
</reference>
<accession>A0AAJ2WJN0</accession>
<dbReference type="Proteomes" id="UP001288387">
    <property type="component" value="Unassembled WGS sequence"/>
</dbReference>
<dbReference type="AlphaFoldDB" id="A0AAJ2WJN0"/>
<evidence type="ECO:0000313" key="2">
    <source>
        <dbReference type="Proteomes" id="UP001288387"/>
    </source>
</evidence>
<comment type="caution">
    <text evidence="1">The sequence shown here is derived from an EMBL/GenBank/DDBJ whole genome shotgun (WGS) entry which is preliminary data.</text>
</comment>
<organism evidence="1 2">
    <name type="scientific">Stenotrophomonas maltophilia</name>
    <name type="common">Pseudomonas maltophilia</name>
    <name type="synonym">Xanthomonas maltophilia</name>
    <dbReference type="NCBI Taxonomy" id="40324"/>
    <lineage>
        <taxon>Bacteria</taxon>
        <taxon>Pseudomonadati</taxon>
        <taxon>Pseudomonadota</taxon>
        <taxon>Gammaproteobacteria</taxon>
        <taxon>Lysobacterales</taxon>
        <taxon>Lysobacteraceae</taxon>
        <taxon>Stenotrophomonas</taxon>
        <taxon>Stenotrophomonas maltophilia group</taxon>
    </lineage>
</organism>